<dbReference type="EMBL" id="AP025637">
    <property type="protein sequence ID" value="BDG70825.1"/>
    <property type="molecule type" value="Genomic_DNA"/>
</dbReference>
<proteinExistence type="predicted"/>
<organism evidence="2 3">
    <name type="scientific">Roseomonas fluvialis</name>
    <dbReference type="NCBI Taxonomy" id="1750527"/>
    <lineage>
        <taxon>Bacteria</taxon>
        <taxon>Pseudomonadati</taxon>
        <taxon>Pseudomonadota</taxon>
        <taxon>Alphaproteobacteria</taxon>
        <taxon>Acetobacterales</taxon>
        <taxon>Roseomonadaceae</taxon>
        <taxon>Roseomonas</taxon>
    </lineage>
</organism>
<feature type="compositionally biased region" description="Low complexity" evidence="1">
    <location>
        <begin position="20"/>
        <end position="34"/>
    </location>
</feature>
<evidence type="ECO:0000313" key="3">
    <source>
        <dbReference type="Proteomes" id="UP000831327"/>
    </source>
</evidence>
<sequence length="92" mass="9560">MGPPAPDGPAPRPTQRAVEPPAQAAIPRQACAAPMRAAPPKNQRDDTMNIHDQAARRTTRTAPTTPAPSQGAPEPGGLSAAEIRRIVLDILG</sequence>
<accession>A0ABN6NWS8</accession>
<name>A0ABN6NWS8_9PROT</name>
<evidence type="ECO:0000313" key="2">
    <source>
        <dbReference type="EMBL" id="BDG70825.1"/>
    </source>
</evidence>
<feature type="compositionally biased region" description="Pro residues" evidence="1">
    <location>
        <begin position="1"/>
        <end position="12"/>
    </location>
</feature>
<feature type="region of interest" description="Disordered" evidence="1">
    <location>
        <begin position="1"/>
        <end position="80"/>
    </location>
</feature>
<reference evidence="2 3" key="1">
    <citation type="journal article" date="2016" name="Microbes Environ.">
        <title>Phylogenetically diverse aerobic anoxygenic phototrophic bacteria isolated from epilithic biofilms in Tama river, Japan.</title>
        <authorList>
            <person name="Hirose S."/>
            <person name="Matsuura K."/>
            <person name="Haruta S."/>
        </authorList>
    </citation>
    <scope>NUCLEOTIDE SEQUENCE [LARGE SCALE GENOMIC DNA]</scope>
    <source>
        <strain evidence="2 3">S08</strain>
    </source>
</reference>
<evidence type="ECO:0000256" key="1">
    <source>
        <dbReference type="SAM" id="MobiDB-lite"/>
    </source>
</evidence>
<keyword evidence="3" id="KW-1185">Reference proteome</keyword>
<protein>
    <submittedName>
        <fullName evidence="2">Uncharacterized protein</fullName>
    </submittedName>
</protein>
<feature type="compositionally biased region" description="Basic and acidic residues" evidence="1">
    <location>
        <begin position="42"/>
        <end position="55"/>
    </location>
</feature>
<dbReference type="Proteomes" id="UP000831327">
    <property type="component" value="Chromosome"/>
</dbReference>
<gene>
    <name evidence="2" type="ORF">Rmf_07540</name>
</gene>